<name>A0A1Z5SQ68_HORWE</name>
<gene>
    <name evidence="11" type="ORF">BTJ68_14105</name>
</gene>
<feature type="compositionally biased region" description="Basic residues" evidence="10">
    <location>
        <begin position="12"/>
        <end position="23"/>
    </location>
</feature>
<dbReference type="PANTHER" id="PTHR13600:SF21">
    <property type="entry name" value="LEUCINE CARBOXYL METHYLTRANSFERASE 1"/>
    <property type="match status" value="1"/>
</dbReference>
<evidence type="ECO:0000256" key="7">
    <source>
        <dbReference type="ARBA" id="ARBA00022691"/>
    </source>
</evidence>
<evidence type="ECO:0000256" key="10">
    <source>
        <dbReference type="SAM" id="MobiDB-lite"/>
    </source>
</evidence>
<comment type="catalytic activity">
    <reaction evidence="1 8">
        <text>[phosphatase 2A protein]-C-terminal L-leucine + S-adenosyl-L-methionine = [phosphatase 2A protein]-C-terminal L-leucine methyl ester + S-adenosyl-L-homocysteine</text>
        <dbReference type="Rhea" id="RHEA:48544"/>
        <dbReference type="Rhea" id="RHEA-COMP:12134"/>
        <dbReference type="Rhea" id="RHEA-COMP:12135"/>
        <dbReference type="ChEBI" id="CHEBI:57856"/>
        <dbReference type="ChEBI" id="CHEBI:59789"/>
        <dbReference type="ChEBI" id="CHEBI:90516"/>
        <dbReference type="ChEBI" id="CHEBI:90517"/>
        <dbReference type="EC" id="2.1.1.233"/>
    </reaction>
</comment>
<evidence type="ECO:0000256" key="8">
    <source>
        <dbReference type="PIRNR" id="PIRNR016305"/>
    </source>
</evidence>
<dbReference type="EMBL" id="MUNK01000328">
    <property type="protein sequence ID" value="OTA22982.1"/>
    <property type="molecule type" value="Genomic_DNA"/>
</dbReference>
<dbReference type="STRING" id="1157616.A0A1Z5SQ68"/>
<organism evidence="11 12">
    <name type="scientific">Hortaea werneckii EXF-2000</name>
    <dbReference type="NCBI Taxonomy" id="1157616"/>
    <lineage>
        <taxon>Eukaryota</taxon>
        <taxon>Fungi</taxon>
        <taxon>Dikarya</taxon>
        <taxon>Ascomycota</taxon>
        <taxon>Pezizomycotina</taxon>
        <taxon>Dothideomycetes</taxon>
        <taxon>Dothideomycetidae</taxon>
        <taxon>Mycosphaerellales</taxon>
        <taxon>Teratosphaeriaceae</taxon>
        <taxon>Hortaea</taxon>
    </lineage>
</organism>
<evidence type="ECO:0000256" key="1">
    <source>
        <dbReference type="ARBA" id="ARBA00000724"/>
    </source>
</evidence>
<feature type="binding site" evidence="9">
    <location>
        <begin position="187"/>
        <end position="188"/>
    </location>
    <ligand>
        <name>S-adenosyl-L-methionine</name>
        <dbReference type="ChEBI" id="CHEBI:59789"/>
    </ligand>
</feature>
<comment type="caution">
    <text evidence="11">The sequence shown here is derived from an EMBL/GenBank/DDBJ whole genome shotgun (WGS) entry which is preliminary data.</text>
</comment>
<dbReference type="InParanoid" id="A0A1Z5SQ68"/>
<keyword evidence="12" id="KW-1185">Reference proteome</keyword>
<keyword evidence="7 8" id="KW-0949">S-adenosyl-L-methionine</keyword>
<dbReference type="InterPro" id="IPR007213">
    <property type="entry name" value="Ppm1/Ppm2/Tcmp"/>
</dbReference>
<evidence type="ECO:0000256" key="2">
    <source>
        <dbReference type="ARBA" id="ARBA00010703"/>
    </source>
</evidence>
<comment type="function">
    <text evidence="8">Methylates the carboxyl group of the C-terminal leucine residue of protein phosphatase 2A catalytic subunits to form alpha-leucine ester residues.</text>
</comment>
<dbReference type="SUPFAM" id="SSF53335">
    <property type="entry name" value="S-adenosyl-L-methionine-dependent methyltransferases"/>
    <property type="match status" value="1"/>
</dbReference>
<dbReference type="EC" id="2.1.1.233" evidence="3 8"/>
<dbReference type="VEuPathDB" id="FungiDB:BTJ68_14105"/>
<dbReference type="PANTHER" id="PTHR13600">
    <property type="entry name" value="LEUCINE CARBOXYL METHYLTRANSFERASE"/>
    <property type="match status" value="1"/>
</dbReference>
<evidence type="ECO:0000256" key="4">
    <source>
        <dbReference type="ARBA" id="ARBA00017497"/>
    </source>
</evidence>
<dbReference type="GO" id="GO:0032259">
    <property type="term" value="P:methylation"/>
    <property type="evidence" value="ECO:0007669"/>
    <property type="project" value="UniProtKB-KW"/>
</dbReference>
<evidence type="ECO:0000256" key="3">
    <source>
        <dbReference type="ARBA" id="ARBA00012834"/>
    </source>
</evidence>
<feature type="binding site" evidence="9">
    <location>
        <position position="122"/>
    </location>
    <ligand>
        <name>S-adenosyl-L-methionine</name>
        <dbReference type="ChEBI" id="CHEBI:59789"/>
    </ligand>
</feature>
<protein>
    <recommendedName>
        <fullName evidence="4 8">Leucine carboxyl methyltransferase 1</fullName>
        <ecNumber evidence="3 8">2.1.1.233</ecNumber>
    </recommendedName>
</protein>
<evidence type="ECO:0000256" key="5">
    <source>
        <dbReference type="ARBA" id="ARBA00022603"/>
    </source>
</evidence>
<reference evidence="11 12" key="1">
    <citation type="submission" date="2017-01" db="EMBL/GenBank/DDBJ databases">
        <title>The recent genome duplication of the halophilic yeast Hortaea werneckii: insights from long-read sequencing.</title>
        <authorList>
            <person name="Sinha S."/>
            <person name="Flibotte S."/>
            <person name="Neira M."/>
            <person name="Lenassi M."/>
            <person name="Gostincar C."/>
            <person name="Stajich J.E."/>
            <person name="Nislow C.E."/>
        </authorList>
    </citation>
    <scope>NUCLEOTIDE SEQUENCE [LARGE SCALE GENOMIC DNA]</scope>
    <source>
        <strain evidence="11 12">EXF-2000</strain>
    </source>
</reference>
<feature type="region of interest" description="Disordered" evidence="10">
    <location>
        <begin position="1"/>
        <end position="54"/>
    </location>
</feature>
<evidence type="ECO:0000256" key="6">
    <source>
        <dbReference type="ARBA" id="ARBA00022679"/>
    </source>
</evidence>
<dbReference type="OrthoDB" id="203237at2759"/>
<dbReference type="Gene3D" id="3.40.50.150">
    <property type="entry name" value="Vaccinia Virus protein VP39"/>
    <property type="match status" value="1"/>
</dbReference>
<evidence type="ECO:0000313" key="11">
    <source>
        <dbReference type="EMBL" id="OTA22982.1"/>
    </source>
</evidence>
<dbReference type="AlphaFoldDB" id="A0A1Z5SQ68"/>
<accession>A0A1Z5SQ68</accession>
<dbReference type="Proteomes" id="UP000194280">
    <property type="component" value="Unassembled WGS sequence"/>
</dbReference>
<dbReference type="FunCoup" id="A0A1Z5SQ68">
    <property type="interactions" value="977"/>
</dbReference>
<dbReference type="InterPro" id="IPR016651">
    <property type="entry name" value="LCMT1"/>
</dbReference>
<dbReference type="Pfam" id="PF04072">
    <property type="entry name" value="LCM"/>
    <property type="match status" value="1"/>
</dbReference>
<sequence>MSSIPNLNTLRTGRRGPRLRGARSGRPVPEDDSASAESIEAGRDKIIQQTDGDASSSRMSAVALGYLDDPFATNFLRQGEQISRRYPIINRGTFVRTTAIDRLVWKFLATSPEQKKQIVSLGAGSDTRFFRFAANHARELGEVVYHELDFETNVNQKRAFLRQSPELEKVLRAAEKAGLSYHLNALDLRDLTNKSPPIIPHLDPELPTLLLSECCLCYLPPETATSVLQYFTMNLKASLGLALYEPIRPFDAFGKTMVSNLASRGIHLQTLKRYSSLEAQRQRLRLAGFGDGQGARDVDQLYCDEGWVAKNERERVEKLEWLDEVEEWQLLARHYCVAWGWRGEVHGDAWQDLEGGRTKEEDRDDDLG</sequence>
<evidence type="ECO:0000313" key="12">
    <source>
        <dbReference type="Proteomes" id="UP000194280"/>
    </source>
</evidence>
<dbReference type="GO" id="GO:0018423">
    <property type="term" value="F:protein C-terminal leucine carboxyl O-methyltransferase activity"/>
    <property type="evidence" value="ECO:0007669"/>
    <property type="project" value="UniProtKB-EC"/>
</dbReference>
<proteinExistence type="inferred from homology"/>
<evidence type="ECO:0000256" key="9">
    <source>
        <dbReference type="PIRSR" id="PIRSR016305-1"/>
    </source>
</evidence>
<feature type="binding site" evidence="9">
    <location>
        <position position="213"/>
    </location>
    <ligand>
        <name>S-adenosyl-L-methionine</name>
        <dbReference type="ChEBI" id="CHEBI:59789"/>
    </ligand>
</feature>
<dbReference type="PIRSF" id="PIRSF016305">
    <property type="entry name" value="LCM_mtfrase"/>
    <property type="match status" value="1"/>
</dbReference>
<comment type="similarity">
    <text evidence="2 8">Belongs to the methyltransferase superfamily. LCMT family.</text>
</comment>
<dbReference type="InterPro" id="IPR029063">
    <property type="entry name" value="SAM-dependent_MTases_sf"/>
</dbReference>
<keyword evidence="6 8" id="KW-0808">Transferase</keyword>
<feature type="binding site" evidence="9">
    <location>
        <position position="96"/>
    </location>
    <ligand>
        <name>S-adenosyl-L-methionine</name>
        <dbReference type="ChEBI" id="CHEBI:59789"/>
    </ligand>
</feature>
<keyword evidence="5 8" id="KW-0489">Methyltransferase</keyword>